<dbReference type="EMBL" id="CACRXK020005043">
    <property type="protein sequence ID" value="CAB4004913.1"/>
    <property type="molecule type" value="Genomic_DNA"/>
</dbReference>
<feature type="domain" description="O-acyltransferase WSD1-like N-terminal" evidence="8">
    <location>
        <begin position="77"/>
        <end position="215"/>
    </location>
</feature>
<evidence type="ECO:0000256" key="7">
    <source>
        <dbReference type="ARBA" id="ARBA00048109"/>
    </source>
</evidence>
<feature type="domain" description="O-acyltransferase WSD1 C-terminal" evidence="9">
    <location>
        <begin position="341"/>
        <end position="483"/>
    </location>
</feature>
<dbReference type="GO" id="GO:0019432">
    <property type="term" value="P:triglyceride biosynthetic process"/>
    <property type="evidence" value="ECO:0007669"/>
    <property type="project" value="UniProtKB-UniPathway"/>
</dbReference>
<dbReference type="GO" id="GO:0047196">
    <property type="term" value="F:long-chain-alcohol O-fatty-acyltransferase activity"/>
    <property type="evidence" value="ECO:0007669"/>
    <property type="project" value="UniProtKB-EC"/>
</dbReference>
<keyword evidence="11" id="KW-1185">Reference proteome</keyword>
<dbReference type="Proteomes" id="UP001152795">
    <property type="component" value="Unassembled WGS sequence"/>
</dbReference>
<keyword evidence="4" id="KW-0012">Acyltransferase</keyword>
<evidence type="ECO:0000259" key="9">
    <source>
        <dbReference type="Pfam" id="PF06974"/>
    </source>
</evidence>
<protein>
    <submittedName>
        <fullName evidence="10">Diacylglycerol O-acyltransferase</fullName>
    </submittedName>
</protein>
<name>A0A7D9IGQ3_PARCT</name>
<dbReference type="GO" id="GO:0005886">
    <property type="term" value="C:plasma membrane"/>
    <property type="evidence" value="ECO:0007669"/>
    <property type="project" value="TreeGrafter"/>
</dbReference>
<accession>A0A7D9IGQ3</accession>
<keyword evidence="3" id="KW-0808">Transferase</keyword>
<comment type="catalytic activity">
    <reaction evidence="7">
        <text>an acyl-CoA + a 1,2-diacyl-sn-glycerol = a triacyl-sn-glycerol + CoA</text>
        <dbReference type="Rhea" id="RHEA:10868"/>
        <dbReference type="ChEBI" id="CHEBI:17815"/>
        <dbReference type="ChEBI" id="CHEBI:57287"/>
        <dbReference type="ChEBI" id="CHEBI:58342"/>
        <dbReference type="ChEBI" id="CHEBI:64615"/>
        <dbReference type="EC" id="2.3.1.20"/>
    </reaction>
</comment>
<reference evidence="10" key="1">
    <citation type="submission" date="2020-04" db="EMBL/GenBank/DDBJ databases">
        <authorList>
            <person name="Alioto T."/>
            <person name="Alioto T."/>
            <person name="Gomez Garrido J."/>
        </authorList>
    </citation>
    <scope>NUCLEOTIDE SEQUENCE</scope>
    <source>
        <strain evidence="10">A484AB</strain>
    </source>
</reference>
<dbReference type="UniPathway" id="UPA00282"/>
<dbReference type="GO" id="GO:0004144">
    <property type="term" value="F:diacylglycerol O-acyltransferase activity"/>
    <property type="evidence" value="ECO:0007669"/>
    <property type="project" value="UniProtKB-EC"/>
</dbReference>
<evidence type="ECO:0000256" key="2">
    <source>
        <dbReference type="ARBA" id="ARBA00005189"/>
    </source>
</evidence>
<dbReference type="Pfam" id="PF06974">
    <property type="entry name" value="WS_DGAT_C"/>
    <property type="match status" value="1"/>
</dbReference>
<proteinExistence type="inferred from homology"/>
<comment type="pathway">
    <text evidence="2">Lipid metabolism.</text>
</comment>
<comment type="catalytic activity">
    <reaction evidence="6">
        <text>a long chain fatty alcohol + a fatty acyl-CoA = a long-chain alcohol wax ester + CoA</text>
        <dbReference type="Rhea" id="RHEA:38443"/>
        <dbReference type="ChEBI" id="CHEBI:17135"/>
        <dbReference type="ChEBI" id="CHEBI:57287"/>
        <dbReference type="ChEBI" id="CHEBI:77636"/>
        <dbReference type="ChEBI" id="CHEBI:235323"/>
        <dbReference type="EC" id="2.3.1.75"/>
    </reaction>
</comment>
<dbReference type="PANTHER" id="PTHR31650">
    <property type="entry name" value="O-ACYLTRANSFERASE (WSD1-LIKE) FAMILY PROTEIN"/>
    <property type="match status" value="1"/>
</dbReference>
<dbReference type="Pfam" id="PF03007">
    <property type="entry name" value="WS_DGAT_cat"/>
    <property type="match status" value="1"/>
</dbReference>
<evidence type="ECO:0000313" key="11">
    <source>
        <dbReference type="Proteomes" id="UP001152795"/>
    </source>
</evidence>
<evidence type="ECO:0000259" key="8">
    <source>
        <dbReference type="Pfam" id="PF03007"/>
    </source>
</evidence>
<gene>
    <name evidence="10" type="ORF">PACLA_8A062789</name>
</gene>
<dbReference type="AlphaFoldDB" id="A0A7D9IGQ3"/>
<comment type="pathway">
    <text evidence="1">Glycerolipid metabolism; triacylglycerol biosynthesis.</text>
</comment>
<dbReference type="InterPro" id="IPR004255">
    <property type="entry name" value="O-acyltransferase_WSD1_N"/>
</dbReference>
<dbReference type="InterPro" id="IPR009721">
    <property type="entry name" value="O-acyltransferase_WSD1_C"/>
</dbReference>
<dbReference type="OrthoDB" id="619536at2759"/>
<comment type="similarity">
    <text evidence="5">In the N-terminal section; belongs to the long-chain O-acyltransferase family.</text>
</comment>
<evidence type="ECO:0000256" key="5">
    <source>
        <dbReference type="ARBA" id="ARBA00024360"/>
    </source>
</evidence>
<comment type="caution">
    <text evidence="10">The sequence shown here is derived from an EMBL/GenBank/DDBJ whole genome shotgun (WGS) entry which is preliminary data.</text>
</comment>
<evidence type="ECO:0000256" key="4">
    <source>
        <dbReference type="ARBA" id="ARBA00023315"/>
    </source>
</evidence>
<evidence type="ECO:0000313" key="10">
    <source>
        <dbReference type="EMBL" id="CAB4004913.1"/>
    </source>
</evidence>
<evidence type="ECO:0000256" key="6">
    <source>
        <dbReference type="ARBA" id="ARBA00047604"/>
    </source>
</evidence>
<dbReference type="InterPro" id="IPR045034">
    <property type="entry name" value="O-acyltransferase_WSD1-like"/>
</dbReference>
<evidence type="ECO:0000256" key="3">
    <source>
        <dbReference type="ARBA" id="ARBA00022679"/>
    </source>
</evidence>
<organism evidence="10 11">
    <name type="scientific">Paramuricea clavata</name>
    <name type="common">Red gorgonian</name>
    <name type="synonym">Violescent sea-whip</name>
    <dbReference type="NCBI Taxonomy" id="317549"/>
    <lineage>
        <taxon>Eukaryota</taxon>
        <taxon>Metazoa</taxon>
        <taxon>Cnidaria</taxon>
        <taxon>Anthozoa</taxon>
        <taxon>Octocorallia</taxon>
        <taxon>Malacalcyonacea</taxon>
        <taxon>Plexauridae</taxon>
        <taxon>Paramuricea</taxon>
    </lineage>
</organism>
<sequence length="492" mass="55413">MNLYSKYQENSVPTVVHILLCIFALAFWLLFASIALPFLFIFHLFKWAVAAWILYNRIGKLLASEDVPFMHESEHNKNYSVCLFMVKGKPDVEKLRKLFYDRVVTNDGHPSYKRLTKRIHQKYGRYVWTNEVDFDVCRHIHGHEGTPPANDVELERLFGEIISKPMPRDISPWQVVVIPLQIDGKYAFFTRAHHIIGDGISMVNLFSKVMDDKPVLLKPSEKLIKKYQSSALKRVIHAIFTGPLCLLTIALSAANNPFPRTSDVEGQQKVAWTEAVSLPKIKEVKTKIGATINDVVTGCLAGAVRRYIKSTTGQCSEDVQIAVSINTRPPSVLMKENIPLGNNSTGVFFTLPVTGETVLERIQQSKKRMDAIKNSSDFLVFGFIFSHVLANLPDFLARFSVNSLNRHCCLIMSNVPGPLNKMVIGGDEVESIMVWPPLVGGTGMATAIFSYADTVRLNIKADTSVFPNPKLLADYFQLEIDELFEIYAKKDD</sequence>
<dbReference type="PANTHER" id="PTHR31650:SF1">
    <property type="entry name" value="WAX ESTER SYNTHASE_DIACYLGLYCEROL ACYLTRANSFERASE 4-RELATED"/>
    <property type="match status" value="1"/>
</dbReference>
<evidence type="ECO:0000256" key="1">
    <source>
        <dbReference type="ARBA" id="ARBA00004771"/>
    </source>
</evidence>